<dbReference type="Proteomes" id="UP001449582">
    <property type="component" value="Unassembled WGS sequence"/>
</dbReference>
<keyword evidence="1" id="KW-1133">Transmembrane helix</keyword>
<keyword evidence="3" id="KW-1185">Reference proteome</keyword>
<keyword evidence="1" id="KW-0812">Transmembrane</keyword>
<accession>A0ABP9U741</accession>
<feature type="transmembrane region" description="Helical" evidence="1">
    <location>
        <begin position="51"/>
        <end position="75"/>
    </location>
</feature>
<comment type="caution">
    <text evidence="2">The sequence shown here is derived from an EMBL/GenBank/DDBJ whole genome shotgun (WGS) entry which is preliminary data.</text>
</comment>
<gene>
    <name evidence="2" type="ORF">UREOM_4830</name>
</gene>
<proteinExistence type="predicted"/>
<evidence type="ECO:0000313" key="3">
    <source>
        <dbReference type="Proteomes" id="UP001449582"/>
    </source>
</evidence>
<name>A0ABP9U741_9BACT</name>
<dbReference type="EMBL" id="BAABQM010000003">
    <property type="protein sequence ID" value="GAA5414772.1"/>
    <property type="molecule type" value="Genomic_DNA"/>
</dbReference>
<feature type="transmembrane region" description="Helical" evidence="1">
    <location>
        <begin position="87"/>
        <end position="109"/>
    </location>
</feature>
<sequence length="135" mass="15761">MTKKDAVLSILYRLIKYTKLISAISCLSLVAIVLFPIFYTIRDHVKPAEGLYIAFCVIWVLTYVTCIAIGAFFYIRHIQNMELILKNYLKTLTIITIVFPYFVSVFLYFRIKHLTEKVNNNVIVVEPQQPDIKHE</sequence>
<organism evidence="2 3">
    <name type="scientific">Ureaplasma ceti</name>
    <dbReference type="NCBI Taxonomy" id="3119530"/>
    <lineage>
        <taxon>Bacteria</taxon>
        <taxon>Bacillati</taxon>
        <taxon>Mycoplasmatota</taxon>
        <taxon>Mycoplasmoidales</taxon>
        <taxon>Mycoplasmoidaceae</taxon>
        <taxon>Ureaplasma</taxon>
    </lineage>
</organism>
<evidence type="ECO:0000313" key="2">
    <source>
        <dbReference type="EMBL" id="GAA5414772.1"/>
    </source>
</evidence>
<protein>
    <submittedName>
        <fullName evidence="2">Uncharacterized protein</fullName>
    </submittedName>
</protein>
<keyword evidence="1" id="KW-0472">Membrane</keyword>
<reference evidence="2" key="1">
    <citation type="submission" date="2024-02" db="EMBL/GenBank/DDBJ databases">
        <title>Draft genome sequence of new strains in genus Ureaplasma.</title>
        <authorList>
            <person name="Nakajima Y."/>
            <person name="Segawa T."/>
        </authorList>
    </citation>
    <scope>NUCLEOTIDE SEQUENCE [LARGE SCALE GENOMIC DNA]</scope>
    <source>
        <strain evidence="2">OM1</strain>
    </source>
</reference>
<dbReference type="RefSeq" id="WP_353289933.1">
    <property type="nucleotide sequence ID" value="NZ_BAABQM010000003.1"/>
</dbReference>
<evidence type="ECO:0000256" key="1">
    <source>
        <dbReference type="SAM" id="Phobius"/>
    </source>
</evidence>
<feature type="transmembrane region" description="Helical" evidence="1">
    <location>
        <begin position="20"/>
        <end position="39"/>
    </location>
</feature>